<comment type="subcellular location">
    <subcellularLocation>
        <location evidence="9">Cytoplasm</location>
    </subcellularLocation>
</comment>
<dbReference type="SMART" id="SM00849">
    <property type="entry name" value="Lactamase_B"/>
    <property type="match status" value="1"/>
</dbReference>
<dbReference type="Proteomes" id="UP000004925">
    <property type="component" value="Unassembled WGS sequence"/>
</dbReference>
<protein>
    <recommendedName>
        <fullName evidence="9">Ribonuclease J</fullName>
        <shortName evidence="9">RNase J</shortName>
        <ecNumber evidence="9">3.1.-.-</ecNumber>
    </recommendedName>
</protein>
<accession>A0A0M1VTV1</accession>
<evidence type="ECO:0000313" key="12">
    <source>
        <dbReference type="EMBL" id="EEO40067.2"/>
    </source>
</evidence>
<dbReference type="SUPFAM" id="SSF56281">
    <property type="entry name" value="Metallo-hydrolase/oxidoreductase"/>
    <property type="match status" value="1"/>
</dbReference>
<evidence type="ECO:0000313" key="13">
    <source>
        <dbReference type="Proteomes" id="UP000004925"/>
    </source>
</evidence>
<dbReference type="Pfam" id="PF07521">
    <property type="entry name" value="RMMBL"/>
    <property type="match status" value="1"/>
</dbReference>
<evidence type="ECO:0000256" key="8">
    <source>
        <dbReference type="ARBA" id="ARBA00022884"/>
    </source>
</evidence>
<dbReference type="GO" id="GO:0008270">
    <property type="term" value="F:zinc ion binding"/>
    <property type="evidence" value="ECO:0007669"/>
    <property type="project" value="InterPro"/>
</dbReference>
<keyword evidence="2 9" id="KW-0540">Nuclease</keyword>
<dbReference type="InterPro" id="IPR001587">
    <property type="entry name" value="RNase_J_CS"/>
</dbReference>
<evidence type="ECO:0000256" key="7">
    <source>
        <dbReference type="ARBA" id="ARBA00022839"/>
    </source>
</evidence>
<dbReference type="Gene3D" id="3.60.15.10">
    <property type="entry name" value="Ribonuclease Z/Hydroxyacylglutathione hydrolase-like"/>
    <property type="match status" value="1"/>
</dbReference>
<dbReference type="HAMAP" id="MF_01491">
    <property type="entry name" value="RNase_J_bact"/>
    <property type="match status" value="1"/>
</dbReference>
<keyword evidence="10" id="KW-0175">Coiled coil</keyword>
<keyword evidence="8 9" id="KW-0694">RNA-binding</keyword>
<keyword evidence="1 9" id="KW-0963">Cytoplasm</keyword>
<dbReference type="GO" id="GO:0003723">
    <property type="term" value="F:RNA binding"/>
    <property type="evidence" value="ECO:0007669"/>
    <property type="project" value="UniProtKB-UniRule"/>
</dbReference>
<dbReference type="GO" id="GO:0004534">
    <property type="term" value="F:5'-3' RNA exonuclease activity"/>
    <property type="evidence" value="ECO:0007669"/>
    <property type="project" value="UniProtKB-UniRule"/>
</dbReference>
<dbReference type="GO" id="GO:0004521">
    <property type="term" value="F:RNA endonuclease activity"/>
    <property type="evidence" value="ECO:0007669"/>
    <property type="project" value="UniProtKB-UniRule"/>
</dbReference>
<feature type="binding site" evidence="9">
    <location>
        <begin position="444"/>
        <end position="448"/>
    </location>
    <ligand>
        <name>substrate</name>
    </ligand>
</feature>
<dbReference type="CDD" id="cd07714">
    <property type="entry name" value="RNaseJ_MBL-fold"/>
    <property type="match status" value="1"/>
</dbReference>
<evidence type="ECO:0000256" key="6">
    <source>
        <dbReference type="ARBA" id="ARBA00022833"/>
    </source>
</evidence>
<dbReference type="eggNOG" id="COG0595">
    <property type="taxonomic scope" value="Bacteria"/>
</dbReference>
<feature type="coiled-coil region" evidence="10">
    <location>
        <begin position="45"/>
        <end position="75"/>
    </location>
</feature>
<dbReference type="Gene3D" id="3.10.20.580">
    <property type="match status" value="1"/>
</dbReference>
<dbReference type="EC" id="3.1.-.-" evidence="9"/>
<evidence type="ECO:0000256" key="10">
    <source>
        <dbReference type="SAM" id="Coils"/>
    </source>
</evidence>
<evidence type="ECO:0000256" key="1">
    <source>
        <dbReference type="ARBA" id="ARBA00022490"/>
    </source>
</evidence>
<dbReference type="InterPro" id="IPR001279">
    <property type="entry name" value="Metallo-B-lactamas"/>
</dbReference>
<comment type="caution">
    <text evidence="12">The sequence shown here is derived from an EMBL/GenBank/DDBJ whole genome shotgun (WGS) entry which is preliminary data.</text>
</comment>
<dbReference type="RefSeq" id="WP_032843684.1">
    <property type="nucleotide sequence ID" value="NZ_KQ235737.1"/>
</dbReference>
<dbReference type="InterPro" id="IPR004613">
    <property type="entry name" value="RNase_J"/>
</dbReference>
<keyword evidence="7 9" id="KW-0269">Exonuclease</keyword>
<dbReference type="EMBL" id="ACDE02000019">
    <property type="protein sequence ID" value="EEO40067.2"/>
    <property type="molecule type" value="Genomic_DNA"/>
</dbReference>
<dbReference type="PIRSF" id="PIRSF004803">
    <property type="entry name" value="RnjA"/>
    <property type="match status" value="1"/>
</dbReference>
<dbReference type="AlphaFoldDB" id="A0A0M1VTV1"/>
<dbReference type="InterPro" id="IPR030854">
    <property type="entry name" value="RNase_J_bac"/>
</dbReference>
<dbReference type="InterPro" id="IPR036866">
    <property type="entry name" value="RibonucZ/Hydroxyglut_hydro"/>
</dbReference>
<dbReference type="GO" id="GO:0006364">
    <property type="term" value="P:rRNA processing"/>
    <property type="evidence" value="ECO:0007669"/>
    <property type="project" value="UniProtKB-UniRule"/>
</dbReference>
<evidence type="ECO:0000256" key="2">
    <source>
        <dbReference type="ARBA" id="ARBA00022722"/>
    </source>
</evidence>
<comment type="similarity">
    <text evidence="9">Belongs to the metallo-beta-lactamase superfamily. RNA-metabolizing metallo-beta-lactamase-like family. Bacterial RNase J subfamily.</text>
</comment>
<dbReference type="Pfam" id="PF17770">
    <property type="entry name" value="RNase_J_C"/>
    <property type="match status" value="1"/>
</dbReference>
<feature type="domain" description="Metallo-beta-lactamase" evidence="11">
    <location>
        <begin position="96"/>
        <end position="295"/>
    </location>
</feature>
<gene>
    <name evidence="9" type="primary">rnj</name>
    <name evidence="12" type="ORF">FSCG_00780</name>
</gene>
<dbReference type="NCBIfam" id="TIGR00649">
    <property type="entry name" value="MG423"/>
    <property type="match status" value="1"/>
</dbReference>
<reference evidence="12 13" key="1">
    <citation type="submission" date="2011-10" db="EMBL/GenBank/DDBJ databases">
        <title>The Genome Sequence of Fusobacterium sp. 4_1_13.</title>
        <authorList>
            <consortium name="The Broad Institute Genome Sequencing Platform"/>
            <person name="Earl A."/>
            <person name="Ward D."/>
            <person name="Feldgarden M."/>
            <person name="Gevers D."/>
            <person name="Strauss J."/>
            <person name="Ambrose C."/>
            <person name="Allen-Vercoe E."/>
            <person name="Young S.K."/>
            <person name="Zeng Q."/>
            <person name="Gargeya S."/>
            <person name="Fitzgerald M."/>
            <person name="Haas B."/>
            <person name="Abouelleil A."/>
            <person name="Alvarado L."/>
            <person name="Arachchi H.M."/>
            <person name="Berlin A."/>
            <person name="Brown A."/>
            <person name="Chapman S.B."/>
            <person name="Chen Z."/>
            <person name="Dunbar C."/>
            <person name="Freedman E."/>
            <person name="Gearin G."/>
            <person name="Goldberg J."/>
            <person name="Griggs A."/>
            <person name="Gujja S."/>
            <person name="Heiman D."/>
            <person name="Howarth C."/>
            <person name="Larson L."/>
            <person name="Lui A."/>
            <person name="MacDonald P.J."/>
            <person name="Montmayeur A."/>
            <person name="Murphy C."/>
            <person name="Neiman D."/>
            <person name="Pearson M."/>
            <person name="Priest M."/>
            <person name="Roberts A."/>
            <person name="Saif S."/>
            <person name="Shea T."/>
            <person name="Shenoy N."/>
            <person name="Sisk P."/>
            <person name="Stolte C."/>
            <person name="Sykes S."/>
            <person name="Wortman J."/>
            <person name="Nusbaum C."/>
            <person name="Birren B."/>
        </authorList>
    </citation>
    <scope>NUCLEOTIDE SEQUENCE [LARGE SCALE GENOMIC DNA]</scope>
    <source>
        <strain evidence="12 13">4_1_13</strain>
    </source>
</reference>
<evidence type="ECO:0000256" key="5">
    <source>
        <dbReference type="ARBA" id="ARBA00022801"/>
    </source>
</evidence>
<dbReference type="InterPro" id="IPR011108">
    <property type="entry name" value="RMMBL"/>
</dbReference>
<comment type="subunit">
    <text evidence="9">Homodimer, may be a subunit of the RNA degradosome.</text>
</comment>
<proteinExistence type="inferred from homology"/>
<keyword evidence="3" id="KW-0479">Metal-binding</keyword>
<keyword evidence="5 9" id="KW-0378">Hydrolase</keyword>
<evidence type="ECO:0000256" key="9">
    <source>
        <dbReference type="HAMAP-Rule" id="MF_01491"/>
    </source>
</evidence>
<dbReference type="Pfam" id="PF22505">
    <property type="entry name" value="RNase_J_b_CASP"/>
    <property type="match status" value="1"/>
</dbReference>
<dbReference type="PANTHER" id="PTHR43694:SF1">
    <property type="entry name" value="RIBONUCLEASE J"/>
    <property type="match status" value="1"/>
</dbReference>
<dbReference type="PANTHER" id="PTHR43694">
    <property type="entry name" value="RIBONUCLEASE J"/>
    <property type="match status" value="1"/>
</dbReference>
<keyword evidence="9" id="KW-0698">rRNA processing</keyword>
<dbReference type="InterPro" id="IPR042173">
    <property type="entry name" value="RNase_J_2"/>
</dbReference>
<dbReference type="InterPro" id="IPR055132">
    <property type="entry name" value="RNase_J_b_CASP"/>
</dbReference>
<dbReference type="InterPro" id="IPR041636">
    <property type="entry name" value="RNase_J_C"/>
</dbReference>
<name>A0A0M1VTV1_FUSVC</name>
<keyword evidence="4 9" id="KW-0255">Endonuclease</keyword>
<sequence length="635" mass="70934">MKKEKQGKQVQLKEKENKISIHDKIMSIKDDVLNLKSKKTKSKIVKKLTEKTKKIKEEVKKVEVTQNNIKKAKTSKSKKDLDKMYVIPLGGLEEVGKNCTIIQYKDEIIIVDAGAIFPDENLPGIDLVIPDYTFLENNKSKIKGLFVTHGHEDHIGGIPYLYEKIEKDTIIYGGKLTNALIKSKFENFGVKKDLPKMVEVGSRSKVSVGKYFTVEFVKVTHSIADSYSLSVKTPAGHVFLTGDFKIDLTPVDNEKVDFVRLSELGEEGVDLMLSDSTNSEVEGFTPSERSVGDAFRQEFQKATGRIVVAVFASHVHRIQQIIDTAAQFKRKIAIDGRSLLKVFEIAPSVGRLTIPENLLIPISSVDKYDDDKIVILCTGTQGEPLAALSRIAKNMHKHIALREGDTVIISSTPIPGNEKAVSTNINNILKYDVDLVFKKIAGIHVSGHGSKEEQKLMLNLINPKHFMPVHGEYRMLKAHMKSAIETGVPKDKILLTQNGDKIEVTREYAKINGKVNSGEILVDGLGVGDIGSKVIKDRQQLSEDGIVIVAYSIDKNTGKIVSGPEMSTKGFVYYKDSEDTIKEAQDLLDKKISKNETYLGRDWADLKGNVRDLLSRFFYEKLKRNPIILPMLLEI</sequence>
<dbReference type="Gene3D" id="3.40.50.10710">
    <property type="entry name" value="Metallo-hydrolase/oxidoreductase"/>
    <property type="match status" value="1"/>
</dbReference>
<dbReference type="GO" id="GO:0005737">
    <property type="term" value="C:cytoplasm"/>
    <property type="evidence" value="ECO:0007669"/>
    <property type="project" value="UniProtKB-SubCell"/>
</dbReference>
<dbReference type="Pfam" id="PF00753">
    <property type="entry name" value="Lactamase_B"/>
    <property type="match status" value="1"/>
</dbReference>
<keyword evidence="6" id="KW-0862">Zinc</keyword>
<organism evidence="12 13">
    <name type="scientific">Fusobacterium vincentii 4_1_13</name>
    <dbReference type="NCBI Taxonomy" id="469606"/>
    <lineage>
        <taxon>Bacteria</taxon>
        <taxon>Fusobacteriati</taxon>
        <taxon>Fusobacteriota</taxon>
        <taxon>Fusobacteriia</taxon>
        <taxon>Fusobacteriales</taxon>
        <taxon>Fusobacteriaceae</taxon>
        <taxon>Fusobacterium</taxon>
    </lineage>
</organism>
<dbReference type="PROSITE" id="PS01292">
    <property type="entry name" value="UPF0036"/>
    <property type="match status" value="1"/>
</dbReference>
<comment type="function">
    <text evidence="9">An RNase that has 5'-3' exonuclease and possibly endonuclease activity. Involved in maturation of rRNA and in some organisms also mRNA maturation and/or decay.</text>
</comment>
<evidence type="ECO:0000259" key="11">
    <source>
        <dbReference type="SMART" id="SM00849"/>
    </source>
</evidence>
<evidence type="ECO:0000256" key="3">
    <source>
        <dbReference type="ARBA" id="ARBA00022723"/>
    </source>
</evidence>
<evidence type="ECO:0000256" key="4">
    <source>
        <dbReference type="ARBA" id="ARBA00022759"/>
    </source>
</evidence>